<organism evidence="2 3">
    <name type="scientific">Mycena indigotica</name>
    <dbReference type="NCBI Taxonomy" id="2126181"/>
    <lineage>
        <taxon>Eukaryota</taxon>
        <taxon>Fungi</taxon>
        <taxon>Dikarya</taxon>
        <taxon>Basidiomycota</taxon>
        <taxon>Agaricomycotina</taxon>
        <taxon>Agaricomycetes</taxon>
        <taxon>Agaricomycetidae</taxon>
        <taxon>Agaricales</taxon>
        <taxon>Marasmiineae</taxon>
        <taxon>Mycenaceae</taxon>
        <taxon>Mycena</taxon>
    </lineage>
</organism>
<feature type="compositionally biased region" description="Acidic residues" evidence="1">
    <location>
        <begin position="12"/>
        <end position="25"/>
    </location>
</feature>
<accession>A0A8H6TB95</accession>
<feature type="compositionally biased region" description="Acidic residues" evidence="1">
    <location>
        <begin position="45"/>
        <end position="55"/>
    </location>
</feature>
<dbReference type="OrthoDB" id="3257061at2759"/>
<evidence type="ECO:0000313" key="3">
    <source>
        <dbReference type="Proteomes" id="UP000636479"/>
    </source>
</evidence>
<protein>
    <submittedName>
        <fullName evidence="2">ATP-dependent DNA helicase</fullName>
    </submittedName>
</protein>
<dbReference type="AlphaFoldDB" id="A0A8H6TB95"/>
<reference evidence="2" key="1">
    <citation type="submission" date="2020-05" db="EMBL/GenBank/DDBJ databases">
        <title>Mycena genomes resolve the evolution of fungal bioluminescence.</title>
        <authorList>
            <person name="Tsai I.J."/>
        </authorList>
    </citation>
    <scope>NUCLEOTIDE SEQUENCE</scope>
    <source>
        <strain evidence="2">171206Taipei</strain>
    </source>
</reference>
<keyword evidence="2" id="KW-0547">Nucleotide-binding</keyword>
<name>A0A8H6TB95_9AGAR</name>
<feature type="region of interest" description="Disordered" evidence="1">
    <location>
        <begin position="1"/>
        <end position="57"/>
    </location>
</feature>
<keyword evidence="3" id="KW-1185">Reference proteome</keyword>
<comment type="caution">
    <text evidence="2">The sequence shown here is derived from an EMBL/GenBank/DDBJ whole genome shotgun (WGS) entry which is preliminary data.</text>
</comment>
<sequence length="241" mass="27303">MDEHATYVTPDDQSDDEEDDGEGMDEDRGTYTGTFPDNRNHRSEDDNDDEDEQDPDVFPIQASGVIDTVGDEVTDSDLFSHATSNLLGARNYGVRRGSAFVNEYARTDKQGNRFDGGPGDANHILGAFPFLFPYGMGGLEVDRERDVPYETHVRWALQYHDRRFRKDIHFMFMTFGVIVKRQMCRAASLQVKRSSFAAFQTSFLLLQPKDLLLAAEEEAKRKSFSNPTMRAGSPYVVKYGE</sequence>
<dbReference type="EMBL" id="JACAZF010000002">
    <property type="protein sequence ID" value="KAF7312685.1"/>
    <property type="molecule type" value="Genomic_DNA"/>
</dbReference>
<keyword evidence="2" id="KW-0378">Hydrolase</keyword>
<dbReference type="GO" id="GO:0004386">
    <property type="term" value="F:helicase activity"/>
    <property type="evidence" value="ECO:0007669"/>
    <property type="project" value="UniProtKB-KW"/>
</dbReference>
<evidence type="ECO:0000256" key="1">
    <source>
        <dbReference type="SAM" id="MobiDB-lite"/>
    </source>
</evidence>
<dbReference type="Proteomes" id="UP000636479">
    <property type="component" value="Unassembled WGS sequence"/>
</dbReference>
<keyword evidence="2" id="KW-0067">ATP-binding</keyword>
<gene>
    <name evidence="2" type="ORF">MIND_00282900</name>
</gene>
<dbReference type="RefSeq" id="XP_037224793.1">
    <property type="nucleotide sequence ID" value="XM_037359698.1"/>
</dbReference>
<proteinExistence type="predicted"/>
<evidence type="ECO:0000313" key="2">
    <source>
        <dbReference type="EMBL" id="KAF7312685.1"/>
    </source>
</evidence>
<keyword evidence="2" id="KW-0347">Helicase</keyword>
<dbReference type="GeneID" id="59342214"/>